<feature type="transmembrane region" description="Helical" evidence="16">
    <location>
        <begin position="142"/>
        <end position="161"/>
    </location>
</feature>
<dbReference type="PANTHER" id="PTHR42829">
    <property type="entry name" value="NADH-UBIQUINONE OXIDOREDUCTASE CHAIN 5"/>
    <property type="match status" value="1"/>
</dbReference>
<comment type="subcellular location">
    <subcellularLocation>
        <location evidence="1">Mitochondrion inner membrane</location>
        <topology evidence="1">Multi-pass membrane protein</topology>
    </subcellularLocation>
</comment>
<evidence type="ECO:0000256" key="7">
    <source>
        <dbReference type="ARBA" id="ARBA00022792"/>
    </source>
</evidence>
<evidence type="ECO:0000313" key="21">
    <source>
        <dbReference type="EMBL" id="QVM19096.1"/>
    </source>
</evidence>
<evidence type="ECO:0000256" key="2">
    <source>
        <dbReference type="ARBA" id="ARBA00012944"/>
    </source>
</evidence>
<name>A0A0U2VTS1_MOTAL</name>
<keyword evidence="8" id="KW-1278">Translocase</keyword>
<protein>
    <recommendedName>
        <fullName evidence="3 16">NADH-ubiquinone oxidoreductase chain 5</fullName>
        <ecNumber evidence="2 16">7.1.1.2</ecNumber>
    </recommendedName>
</protein>
<dbReference type="Pfam" id="PF06455">
    <property type="entry name" value="NADH5_C"/>
    <property type="match status" value="1"/>
</dbReference>
<accession>A0A0U2VTS1</accession>
<dbReference type="Pfam" id="PF00361">
    <property type="entry name" value="Proton_antipo_M"/>
    <property type="match status" value="1"/>
</dbReference>
<evidence type="ECO:0000256" key="1">
    <source>
        <dbReference type="ARBA" id="ARBA00004448"/>
    </source>
</evidence>
<evidence type="ECO:0000256" key="4">
    <source>
        <dbReference type="ARBA" id="ARBA00022448"/>
    </source>
</evidence>
<sequence length="605" mass="66346">MDLSLVLNTFMLLTLATLFTPILFPLLSNNLKNTPITITNTVKTSFLISLIPMTIYIHSGTESLTTVWEWKYIMNFKIPVSLKMDFYSLTFFPIALFVSWSILQFATWYMASDPYITKFFTYLLFFLIAMLILIIANNLFVLFIGWEGVGIMSFLLISWWYGRAEANTAALQAVLYNRVGDIGLILCMAWLASTMNTWEIHQLSSPNQTPTLPLLGLILAATGKSAQFGLHPWLPAAMEGPTPVSALLHSSTMVVAGIFLLIRTYPLFHNNQTALTLCLCLGALSTLFAATCALTQNDIKKIIAFSTSSQLGLMMVTIGLNLPELAFLHISTHAFFKAMLFLCSGSIIHSLNGEQDIRKMGGLQKMLPTTTSCLTIGNLALMGTPFLAGFYSKDQIIESLSTSYLNAWALLLTLLATSFTAVYTIRMTVLVQTGFVRIPPLTPMNENNPAVTSPITRLALGSIMAGFLITSFIIPTKTPPMTMPLSIKMTALAVTALGIALALEISKMAQTLILTKQTTLSNFSVSLGYFNPLAHRLSMTKILSGGQNIASHLIDLSWYKVFGPEGLANLQQTAAKTATTLHTGLIKAYLGAFALSILIMLMSTY</sequence>
<keyword evidence="10 16" id="KW-1133">Transmembrane helix</keyword>
<evidence type="ECO:0000256" key="5">
    <source>
        <dbReference type="ARBA" id="ARBA00022660"/>
    </source>
</evidence>
<dbReference type="InterPro" id="IPR010934">
    <property type="entry name" value="NADH_DH_su5_C"/>
</dbReference>
<feature type="domain" description="NADH dehydrogenase subunit 5 C-terminal" evidence="19">
    <location>
        <begin position="423"/>
        <end position="603"/>
    </location>
</feature>
<organism evidence="20">
    <name type="scientific">Motacilla alba</name>
    <name type="common">White wagtail</name>
    <name type="synonym">Pied wagtail</name>
    <dbReference type="NCBI Taxonomy" id="45807"/>
    <lineage>
        <taxon>Eukaryota</taxon>
        <taxon>Metazoa</taxon>
        <taxon>Chordata</taxon>
        <taxon>Craniata</taxon>
        <taxon>Vertebrata</taxon>
        <taxon>Euteleostomi</taxon>
        <taxon>Archelosauria</taxon>
        <taxon>Archosauria</taxon>
        <taxon>Dinosauria</taxon>
        <taxon>Saurischia</taxon>
        <taxon>Theropoda</taxon>
        <taxon>Coelurosauria</taxon>
        <taxon>Aves</taxon>
        <taxon>Neognathae</taxon>
        <taxon>Neoaves</taxon>
        <taxon>Telluraves</taxon>
        <taxon>Australaves</taxon>
        <taxon>Passeriformes</taxon>
        <taxon>Passeroidea</taxon>
        <taxon>Motacillidae</taxon>
        <taxon>Motacilla</taxon>
    </lineage>
</organism>
<evidence type="ECO:0000259" key="19">
    <source>
        <dbReference type="Pfam" id="PF06455"/>
    </source>
</evidence>
<proteinExistence type="inferred from homology"/>
<dbReference type="Pfam" id="PF00662">
    <property type="entry name" value="Proton_antipo_N"/>
    <property type="match status" value="1"/>
</dbReference>
<dbReference type="InterPro" id="IPR001750">
    <property type="entry name" value="ND/Mrp_TM"/>
</dbReference>
<feature type="transmembrane region" description="Helical" evidence="16">
    <location>
        <begin position="119"/>
        <end position="136"/>
    </location>
</feature>
<keyword evidence="12 16" id="KW-0830">Ubiquinone</keyword>
<dbReference type="GO" id="GO:0042773">
    <property type="term" value="P:ATP synthesis coupled electron transport"/>
    <property type="evidence" value="ECO:0007669"/>
    <property type="project" value="InterPro"/>
</dbReference>
<evidence type="ECO:0000256" key="16">
    <source>
        <dbReference type="RuleBase" id="RU003404"/>
    </source>
</evidence>
<comment type="similarity">
    <text evidence="16">Belongs to the complex I subunit 5 family.</text>
</comment>
<evidence type="ECO:0000256" key="15">
    <source>
        <dbReference type="ARBA" id="ARBA00049551"/>
    </source>
</evidence>
<feature type="transmembrane region" description="Helical" evidence="16">
    <location>
        <begin position="40"/>
        <end position="58"/>
    </location>
</feature>
<evidence type="ECO:0000256" key="6">
    <source>
        <dbReference type="ARBA" id="ARBA00022692"/>
    </source>
</evidence>
<dbReference type="InterPro" id="IPR001516">
    <property type="entry name" value="Proton_antipo_N"/>
</dbReference>
<keyword evidence="14 16" id="KW-0472">Membrane</keyword>
<evidence type="ECO:0000256" key="11">
    <source>
        <dbReference type="ARBA" id="ARBA00023027"/>
    </source>
</evidence>
<keyword evidence="5" id="KW-0679">Respiratory chain</keyword>
<keyword evidence="4 16" id="KW-0813">Transport</keyword>
<gene>
    <name evidence="20" type="primary">ND5</name>
</gene>
<dbReference type="NCBIfam" id="TIGR01974">
    <property type="entry name" value="NDH_I_L"/>
    <property type="match status" value="1"/>
</dbReference>
<feature type="transmembrane region" description="Helical" evidence="16">
    <location>
        <begin position="6"/>
        <end position="28"/>
    </location>
</feature>
<feature type="transmembrane region" description="Helical" evidence="16">
    <location>
        <begin position="212"/>
        <end position="234"/>
    </location>
</feature>
<dbReference type="EMBL" id="MW929091">
    <property type="protein sequence ID" value="QVM19096.1"/>
    <property type="molecule type" value="Genomic_DNA"/>
</dbReference>
<keyword evidence="13 16" id="KW-0496">Mitochondrion</keyword>
<dbReference type="RefSeq" id="YP_009229162.1">
    <property type="nucleotide sequence ID" value="NC_029229.1"/>
</dbReference>
<dbReference type="EC" id="7.1.1.2" evidence="2 16"/>
<dbReference type="GO" id="GO:0003954">
    <property type="term" value="F:NADH dehydrogenase activity"/>
    <property type="evidence" value="ECO:0007669"/>
    <property type="project" value="TreeGrafter"/>
</dbReference>
<dbReference type="InterPro" id="IPR003945">
    <property type="entry name" value="NU5C-like"/>
</dbReference>
<evidence type="ECO:0000256" key="14">
    <source>
        <dbReference type="ARBA" id="ARBA00023136"/>
    </source>
</evidence>
<dbReference type="PRINTS" id="PR01434">
    <property type="entry name" value="NADHDHGNASE5"/>
</dbReference>
<geneLocation type="mitochondrion" evidence="20"/>
<evidence type="ECO:0000256" key="10">
    <source>
        <dbReference type="ARBA" id="ARBA00022989"/>
    </source>
</evidence>
<feature type="transmembrane region" description="Helical" evidence="16">
    <location>
        <begin position="585"/>
        <end position="603"/>
    </location>
</feature>
<feature type="transmembrane region" description="Helical" evidence="16">
    <location>
        <begin position="334"/>
        <end position="352"/>
    </location>
</feature>
<feature type="transmembrane region" description="Helical" evidence="16">
    <location>
        <begin position="486"/>
        <end position="506"/>
    </location>
</feature>
<evidence type="ECO:0000256" key="8">
    <source>
        <dbReference type="ARBA" id="ARBA00022967"/>
    </source>
</evidence>
<feature type="transmembrane region" description="Helical" evidence="16">
    <location>
        <begin position="86"/>
        <end position="107"/>
    </location>
</feature>
<keyword evidence="11 16" id="KW-0520">NAD</keyword>
<reference evidence="21" key="2">
    <citation type="submission" date="2021-04" db="EMBL/GenBank/DDBJ databases">
        <title>Comparative mitogenomic of the genus Motacilla and its phylogenetic implications.</title>
        <authorList>
            <person name="Yang C."/>
            <person name="Du X.J."/>
            <person name="Liu Y.X."/>
            <person name="Yuan H."/>
            <person name="Wang Q.X."/>
            <person name="Hou X."/>
            <person name="Gong H.S."/>
            <person name="Wang Y."/>
            <person name="Huang Y."/>
            <person name="Li X.J."/>
        </authorList>
    </citation>
    <scope>NUCLEOTIDE SEQUENCE</scope>
    <source>
        <tissue evidence="21">Muscle</tissue>
    </source>
</reference>
<comment type="catalytic activity">
    <reaction evidence="15 16">
        <text>a ubiquinone + NADH + 5 H(+)(in) = a ubiquinol + NAD(+) + 4 H(+)(out)</text>
        <dbReference type="Rhea" id="RHEA:29091"/>
        <dbReference type="Rhea" id="RHEA-COMP:9565"/>
        <dbReference type="Rhea" id="RHEA-COMP:9566"/>
        <dbReference type="ChEBI" id="CHEBI:15378"/>
        <dbReference type="ChEBI" id="CHEBI:16389"/>
        <dbReference type="ChEBI" id="CHEBI:17976"/>
        <dbReference type="ChEBI" id="CHEBI:57540"/>
        <dbReference type="ChEBI" id="CHEBI:57945"/>
        <dbReference type="EC" id="7.1.1.2"/>
    </reaction>
</comment>
<feature type="transmembrane region" description="Helical" evidence="16">
    <location>
        <begin position="274"/>
        <end position="295"/>
    </location>
</feature>
<reference evidence="20" key="1">
    <citation type="journal article" date="2015" name="Mitochondrial DNA">
        <title>Complete mitochondrial genome of Motacilla alba and implications for Motacillidae taxonomy.</title>
        <authorList>
            <person name="Dong X."/>
            <person name="Pan T."/>
            <person name="Kang X."/>
            <person name="Zhang Y."/>
            <person name="Sun X."/>
            <person name="Qian L."/>
        </authorList>
    </citation>
    <scope>NUCLEOTIDE SEQUENCE</scope>
</reference>
<feature type="transmembrane region" description="Helical" evidence="16">
    <location>
        <begin position="302"/>
        <end position="322"/>
    </location>
</feature>
<dbReference type="PANTHER" id="PTHR42829:SF2">
    <property type="entry name" value="NADH-UBIQUINONE OXIDOREDUCTASE CHAIN 5"/>
    <property type="match status" value="1"/>
</dbReference>
<feature type="transmembrane region" description="Helical" evidence="16">
    <location>
        <begin position="246"/>
        <end position="268"/>
    </location>
</feature>
<evidence type="ECO:0000256" key="12">
    <source>
        <dbReference type="ARBA" id="ARBA00023075"/>
    </source>
</evidence>
<dbReference type="GO" id="GO:0015990">
    <property type="term" value="P:electron transport coupled proton transport"/>
    <property type="evidence" value="ECO:0007669"/>
    <property type="project" value="TreeGrafter"/>
</dbReference>
<evidence type="ECO:0000256" key="9">
    <source>
        <dbReference type="ARBA" id="ARBA00022982"/>
    </source>
</evidence>
<feature type="transmembrane region" description="Helical" evidence="16">
    <location>
        <begin position="404"/>
        <end position="425"/>
    </location>
</feature>
<keyword evidence="6 16" id="KW-0812">Transmembrane</keyword>
<evidence type="ECO:0000256" key="13">
    <source>
        <dbReference type="ARBA" id="ARBA00023128"/>
    </source>
</evidence>
<evidence type="ECO:0000313" key="20">
    <source>
        <dbReference type="EMBL" id="ALS46790.1"/>
    </source>
</evidence>
<feature type="transmembrane region" description="Helical" evidence="16">
    <location>
        <begin position="455"/>
        <end position="474"/>
    </location>
</feature>
<evidence type="ECO:0000256" key="3">
    <source>
        <dbReference type="ARBA" id="ARBA00021096"/>
    </source>
</evidence>
<feature type="domain" description="NADH:quinone oxidoreductase/Mrp antiporter transmembrane" evidence="17">
    <location>
        <begin position="136"/>
        <end position="417"/>
    </location>
</feature>
<dbReference type="EMBL" id="KT736087">
    <property type="protein sequence ID" value="ALS46790.1"/>
    <property type="molecule type" value="Genomic_DNA"/>
</dbReference>
<comment type="function">
    <text evidence="16">Core subunit of the mitochondrial membrane respiratory chain NADH dehydrogenase (Complex I) which catalyzes electron transfer from NADH through the respiratory chain, using ubiquinone as an electron acceptor. Essential for the catalytic activity and assembly of complex I.</text>
</comment>
<evidence type="ECO:0000259" key="18">
    <source>
        <dbReference type="Pfam" id="PF00662"/>
    </source>
</evidence>
<feature type="domain" description="NADH-Ubiquinone oxidoreductase (complex I) chain 5 N-terminal" evidence="18">
    <location>
        <begin position="70"/>
        <end position="120"/>
    </location>
</feature>
<dbReference type="GO" id="GO:0005743">
    <property type="term" value="C:mitochondrial inner membrane"/>
    <property type="evidence" value="ECO:0007669"/>
    <property type="project" value="UniProtKB-SubCell"/>
</dbReference>
<keyword evidence="9" id="KW-0249">Electron transport</keyword>
<dbReference type="AlphaFoldDB" id="A0A0U2VTS1"/>
<keyword evidence="7" id="KW-0999">Mitochondrion inner membrane</keyword>
<dbReference type="InterPro" id="IPR018393">
    <property type="entry name" value="NADHpl_OxRdtase_5_subgr"/>
</dbReference>
<dbReference type="GO" id="GO:0008137">
    <property type="term" value="F:NADH dehydrogenase (ubiquinone) activity"/>
    <property type="evidence" value="ECO:0007669"/>
    <property type="project" value="UniProtKB-EC"/>
</dbReference>
<feature type="transmembrane region" description="Helical" evidence="16">
    <location>
        <begin position="173"/>
        <end position="192"/>
    </location>
</feature>
<feature type="transmembrane region" description="Helical" evidence="16">
    <location>
        <begin position="373"/>
        <end position="392"/>
    </location>
</feature>
<evidence type="ECO:0000259" key="17">
    <source>
        <dbReference type="Pfam" id="PF00361"/>
    </source>
</evidence>